<keyword evidence="3" id="KW-1185">Reference proteome</keyword>
<evidence type="ECO:0000313" key="3">
    <source>
        <dbReference type="Proteomes" id="UP000246635"/>
    </source>
</evidence>
<reference evidence="2 3" key="1">
    <citation type="submission" date="2018-05" db="EMBL/GenBank/DDBJ databases">
        <title>Genomic Encyclopedia of Type Strains, Phase III (KMG-III): the genomes of soil and plant-associated and newly described type strains.</title>
        <authorList>
            <person name="Whitman W."/>
        </authorList>
    </citation>
    <scope>NUCLEOTIDE SEQUENCE [LARGE SCALE GENOMIC DNA]</scope>
    <source>
        <strain evidence="2 3">CECT 5696</strain>
    </source>
</reference>
<dbReference type="EMBL" id="QGTQ01000011">
    <property type="protein sequence ID" value="PWW00873.1"/>
    <property type="molecule type" value="Genomic_DNA"/>
</dbReference>
<name>A0A2V2YRZ4_9BACL</name>
<proteinExistence type="predicted"/>
<evidence type="ECO:0000313" key="2">
    <source>
        <dbReference type="EMBL" id="PWW00873.1"/>
    </source>
</evidence>
<gene>
    <name evidence="2" type="ORF">DFQ01_11118</name>
</gene>
<organism evidence="2 3">
    <name type="scientific">Paenibacillus cellulosilyticus</name>
    <dbReference type="NCBI Taxonomy" id="375489"/>
    <lineage>
        <taxon>Bacteria</taxon>
        <taxon>Bacillati</taxon>
        <taxon>Bacillota</taxon>
        <taxon>Bacilli</taxon>
        <taxon>Bacillales</taxon>
        <taxon>Paenibacillaceae</taxon>
        <taxon>Paenibacillus</taxon>
    </lineage>
</organism>
<accession>A0A2V2YRZ4</accession>
<feature type="signal peptide" evidence="1">
    <location>
        <begin position="1"/>
        <end position="26"/>
    </location>
</feature>
<evidence type="ECO:0000256" key="1">
    <source>
        <dbReference type="SAM" id="SignalP"/>
    </source>
</evidence>
<dbReference type="OrthoDB" id="2663834at2"/>
<dbReference type="RefSeq" id="WP_110044767.1">
    <property type="nucleotide sequence ID" value="NZ_CP054613.1"/>
</dbReference>
<feature type="chain" id="PRO_5016168010" evidence="1">
    <location>
        <begin position="27"/>
        <end position="132"/>
    </location>
</feature>
<comment type="caution">
    <text evidence="2">The sequence shown here is derived from an EMBL/GenBank/DDBJ whole genome shotgun (WGS) entry which is preliminary data.</text>
</comment>
<keyword evidence="1" id="KW-0732">Signal</keyword>
<dbReference type="Proteomes" id="UP000246635">
    <property type="component" value="Unassembled WGS sequence"/>
</dbReference>
<protein>
    <submittedName>
        <fullName evidence="2">Uncharacterized protein</fullName>
    </submittedName>
</protein>
<sequence length="132" mass="14183">MKLKKILISTALSSAVLVVGAATAFAAVSYSYEFEISYQVFGSNSHALTNSSTSTTVKADSYDFYDWIITTKDNYKVEIEKGLTSYSTSNILADGISYTKNFGVVSAGSYTVNVYKVGGNADHIEGKGTINQ</sequence>
<dbReference type="AlphaFoldDB" id="A0A2V2YRZ4"/>